<dbReference type="PROSITE" id="PS50977">
    <property type="entry name" value="HTH_TETR_2"/>
    <property type="match status" value="1"/>
</dbReference>
<dbReference type="PANTHER" id="PTHR47506:SF1">
    <property type="entry name" value="HTH-TYPE TRANSCRIPTIONAL REGULATOR YJDC"/>
    <property type="match status" value="1"/>
</dbReference>
<keyword evidence="2 4" id="KW-0238">DNA-binding</keyword>
<evidence type="ECO:0000256" key="5">
    <source>
        <dbReference type="SAM" id="MobiDB-lite"/>
    </source>
</evidence>
<dbReference type="InterPro" id="IPR036271">
    <property type="entry name" value="Tet_transcr_reg_TetR-rel_C_sf"/>
</dbReference>
<dbReference type="SUPFAM" id="SSF48498">
    <property type="entry name" value="Tetracyclin repressor-like, C-terminal domain"/>
    <property type="match status" value="1"/>
</dbReference>
<dbReference type="Pfam" id="PF00440">
    <property type="entry name" value="TetR_N"/>
    <property type="match status" value="1"/>
</dbReference>
<gene>
    <name evidence="7" type="ORF">FJQ54_01355</name>
</gene>
<name>A0A501XVV6_9SPHN</name>
<dbReference type="OrthoDB" id="9795242at2"/>
<dbReference type="InterPro" id="IPR001647">
    <property type="entry name" value="HTH_TetR"/>
</dbReference>
<dbReference type="Gene3D" id="1.10.10.60">
    <property type="entry name" value="Homeodomain-like"/>
    <property type="match status" value="1"/>
</dbReference>
<organism evidence="7 8">
    <name type="scientific">Sandaracinobacter neustonicus</name>
    <dbReference type="NCBI Taxonomy" id="1715348"/>
    <lineage>
        <taxon>Bacteria</taxon>
        <taxon>Pseudomonadati</taxon>
        <taxon>Pseudomonadota</taxon>
        <taxon>Alphaproteobacteria</taxon>
        <taxon>Sphingomonadales</taxon>
        <taxon>Sphingosinicellaceae</taxon>
        <taxon>Sandaracinobacter</taxon>
    </lineage>
</organism>
<reference evidence="7 8" key="1">
    <citation type="submission" date="2019-06" db="EMBL/GenBank/DDBJ databases">
        <authorList>
            <person name="Lee I."/>
            <person name="Jang G.I."/>
            <person name="Hwang C.Y."/>
        </authorList>
    </citation>
    <scope>NUCLEOTIDE SEQUENCE [LARGE SCALE GENOMIC DNA]</scope>
    <source>
        <strain evidence="7 8">PAMC 28131</strain>
    </source>
</reference>
<evidence type="ECO:0000256" key="3">
    <source>
        <dbReference type="ARBA" id="ARBA00023163"/>
    </source>
</evidence>
<dbReference type="InterPro" id="IPR009057">
    <property type="entry name" value="Homeodomain-like_sf"/>
</dbReference>
<feature type="domain" description="HTH tetR-type" evidence="6">
    <location>
        <begin position="24"/>
        <end position="84"/>
    </location>
</feature>
<dbReference type="RefSeq" id="WP_140926490.1">
    <property type="nucleotide sequence ID" value="NZ_VFSU01000010.1"/>
</dbReference>
<dbReference type="GO" id="GO:0003677">
    <property type="term" value="F:DNA binding"/>
    <property type="evidence" value="ECO:0007669"/>
    <property type="project" value="UniProtKB-UniRule"/>
</dbReference>
<proteinExistence type="predicted"/>
<evidence type="ECO:0000259" key="6">
    <source>
        <dbReference type="PROSITE" id="PS50977"/>
    </source>
</evidence>
<dbReference type="AlphaFoldDB" id="A0A501XVV6"/>
<evidence type="ECO:0000256" key="2">
    <source>
        <dbReference type="ARBA" id="ARBA00023125"/>
    </source>
</evidence>
<comment type="caution">
    <text evidence="7">The sequence shown here is derived from an EMBL/GenBank/DDBJ whole genome shotgun (WGS) entry which is preliminary data.</text>
</comment>
<keyword evidence="8" id="KW-1185">Reference proteome</keyword>
<evidence type="ECO:0000313" key="7">
    <source>
        <dbReference type="EMBL" id="TPE64453.1"/>
    </source>
</evidence>
<accession>A0A501XVV6</accession>
<evidence type="ECO:0000256" key="1">
    <source>
        <dbReference type="ARBA" id="ARBA00023015"/>
    </source>
</evidence>
<dbReference type="Gene3D" id="1.10.357.10">
    <property type="entry name" value="Tetracycline Repressor, domain 2"/>
    <property type="match status" value="1"/>
</dbReference>
<dbReference type="EMBL" id="VFSU01000010">
    <property type="protein sequence ID" value="TPE64453.1"/>
    <property type="molecule type" value="Genomic_DNA"/>
</dbReference>
<sequence length="220" mass="23571">MQNYVPKAETTPRAGARARGRPRAFDREAALEQATRLFWAKGFEATSITDLTQAMGIGAPSLYAAFQSKEALYAEALDHYARTNEGYVWCGFHSAPTAREAVRRLLMDSAAVLTGCVIDSPRGCMVTLSSVGSEGHQQLGELVRSARGITFQRLLGRLQTAVADGEIPPETNLEGLARFVQALQNGMSIMARDGVGRADLEAVADVAMVGWDARIGAAPA</sequence>
<feature type="region of interest" description="Disordered" evidence="5">
    <location>
        <begin position="1"/>
        <end position="22"/>
    </location>
</feature>
<protein>
    <submittedName>
        <fullName evidence="7">TetR/AcrR family transcriptional regulator</fullName>
    </submittedName>
</protein>
<dbReference type="Proteomes" id="UP000319897">
    <property type="component" value="Unassembled WGS sequence"/>
</dbReference>
<dbReference type="PANTHER" id="PTHR47506">
    <property type="entry name" value="TRANSCRIPTIONAL REGULATORY PROTEIN"/>
    <property type="match status" value="1"/>
</dbReference>
<dbReference type="InterPro" id="IPR023772">
    <property type="entry name" value="DNA-bd_HTH_TetR-type_CS"/>
</dbReference>
<dbReference type="SUPFAM" id="SSF46689">
    <property type="entry name" value="Homeodomain-like"/>
    <property type="match status" value="1"/>
</dbReference>
<evidence type="ECO:0000256" key="4">
    <source>
        <dbReference type="PROSITE-ProRule" id="PRU00335"/>
    </source>
</evidence>
<dbReference type="PROSITE" id="PS01081">
    <property type="entry name" value="HTH_TETR_1"/>
    <property type="match status" value="1"/>
</dbReference>
<keyword evidence="1" id="KW-0805">Transcription regulation</keyword>
<evidence type="ECO:0000313" key="8">
    <source>
        <dbReference type="Proteomes" id="UP000319897"/>
    </source>
</evidence>
<feature type="DNA-binding region" description="H-T-H motif" evidence="4">
    <location>
        <begin position="47"/>
        <end position="66"/>
    </location>
</feature>
<keyword evidence="3" id="KW-0804">Transcription</keyword>